<feature type="transmembrane region" description="Helical" evidence="8">
    <location>
        <begin position="153"/>
        <end position="171"/>
    </location>
</feature>
<keyword evidence="3" id="KW-1003">Cell membrane</keyword>
<gene>
    <name evidence="11" type="ORF">J2T60_002475</name>
</gene>
<protein>
    <submittedName>
        <fullName evidence="11">Iron(III) transport system permease protein</fullName>
    </submittedName>
</protein>
<keyword evidence="12" id="KW-1185">Reference proteome</keyword>
<dbReference type="PANTHER" id="PTHR43357">
    <property type="entry name" value="INNER MEMBRANE ABC TRANSPORTER PERMEASE PROTEIN YDCV"/>
    <property type="match status" value="1"/>
</dbReference>
<evidence type="ECO:0000256" key="8">
    <source>
        <dbReference type="RuleBase" id="RU363032"/>
    </source>
</evidence>
<sequence length="571" mass="61585">MPNRGPTAVVEGIARRWARRRPLSGTVLAWLIALPVLLPLLLVSASLFAAETEVWVHLREQVLAEVIINTLWLVAGVAVGTALLGTALAWLVATCEFPGRRFFAWALLLPMAVPAYVMAFVLIGQLEYAGPVQTALRAWWGEDAGLLPIRSRGGVMIALVLVLYPYVYLIARNAFTTQGARALEVARSLGLSPWAGFFRVALPLARPWIAAGVMLAMMETLADFGTVAAFNYETFTTAIYKAWYDLQSIEAAMQLSSILVVVVLLVLVLEQLSRRRTRYTGTGAGVPRRFPLRGWHRAVATGLCGLTLMLAFVIPAIQLLFWAAGNLGDLDHRYWGLAGRSVGLAGMTAMLAVTLGLLLAYATRRSTGLWATMGARVATVGYAVPGPVLAVGLSLPLIWVSGWLQAGADWMLGEDAIIIALQGTVLGLVAAYIGRFLAVAHNPVQANLMRVSHTLDDAARGMGLGPLGVISRVHFPLVRGGLLTGAILVFVDVMKEMPITLMLRPFGWETLALRIYEMTAEGHWERAALPAVALVLVGLIPVIMLTRRLDAPSGPSHKPLPQSAREAVHAA</sequence>
<feature type="transmembrane region" description="Helical" evidence="8">
    <location>
        <begin position="251"/>
        <end position="269"/>
    </location>
</feature>
<accession>A0ABT1GAX9</accession>
<feature type="transmembrane region" description="Helical" evidence="8">
    <location>
        <begin position="208"/>
        <end position="231"/>
    </location>
</feature>
<evidence type="ECO:0000313" key="12">
    <source>
        <dbReference type="Proteomes" id="UP001523550"/>
    </source>
</evidence>
<evidence type="ECO:0000256" key="7">
    <source>
        <dbReference type="ARBA" id="ARBA00023136"/>
    </source>
</evidence>
<feature type="domain" description="ABC transmembrane type-1" evidence="10">
    <location>
        <begin position="67"/>
        <end position="270"/>
    </location>
</feature>
<dbReference type="EMBL" id="JALJYF010000002">
    <property type="protein sequence ID" value="MCP1728475.1"/>
    <property type="molecule type" value="Genomic_DNA"/>
</dbReference>
<comment type="subcellular location">
    <subcellularLocation>
        <location evidence="1">Cell inner membrane</location>
        <topology evidence="1">Multi-pass membrane protein</topology>
    </subcellularLocation>
    <subcellularLocation>
        <location evidence="8">Cell membrane</location>
        <topology evidence="8">Multi-pass membrane protein</topology>
    </subcellularLocation>
</comment>
<evidence type="ECO:0000313" key="11">
    <source>
        <dbReference type="EMBL" id="MCP1728475.1"/>
    </source>
</evidence>
<dbReference type="SUPFAM" id="SSF161098">
    <property type="entry name" value="MetI-like"/>
    <property type="match status" value="2"/>
</dbReference>
<dbReference type="Pfam" id="PF00528">
    <property type="entry name" value="BPD_transp_1"/>
    <property type="match status" value="2"/>
</dbReference>
<keyword evidence="4" id="KW-0997">Cell inner membrane</keyword>
<feature type="transmembrane region" description="Helical" evidence="8">
    <location>
        <begin position="416"/>
        <end position="440"/>
    </location>
</feature>
<dbReference type="PANTHER" id="PTHR43357:SF3">
    <property type="entry name" value="FE(3+)-TRANSPORT SYSTEM PERMEASE PROTEIN FBPB 2"/>
    <property type="match status" value="1"/>
</dbReference>
<dbReference type="InterPro" id="IPR000515">
    <property type="entry name" value="MetI-like"/>
</dbReference>
<evidence type="ECO:0000256" key="5">
    <source>
        <dbReference type="ARBA" id="ARBA00022692"/>
    </source>
</evidence>
<feature type="transmembrane region" description="Helical" evidence="8">
    <location>
        <begin position="382"/>
        <end position="404"/>
    </location>
</feature>
<feature type="transmembrane region" description="Helical" evidence="8">
    <location>
        <begin position="70"/>
        <end position="93"/>
    </location>
</feature>
<evidence type="ECO:0000256" key="3">
    <source>
        <dbReference type="ARBA" id="ARBA00022475"/>
    </source>
</evidence>
<reference evidence="11 12" key="1">
    <citation type="submission" date="2022-03" db="EMBL/GenBank/DDBJ databases">
        <title>Genomic Encyclopedia of Type Strains, Phase III (KMG-III): the genomes of soil and plant-associated and newly described type strains.</title>
        <authorList>
            <person name="Whitman W."/>
        </authorList>
    </citation>
    <scope>NUCLEOTIDE SEQUENCE [LARGE SCALE GENOMIC DNA]</scope>
    <source>
        <strain evidence="11 12">BSker1</strain>
    </source>
</reference>
<dbReference type="PROSITE" id="PS50928">
    <property type="entry name" value="ABC_TM1"/>
    <property type="match status" value="2"/>
</dbReference>
<evidence type="ECO:0000256" key="6">
    <source>
        <dbReference type="ARBA" id="ARBA00022989"/>
    </source>
</evidence>
<organism evidence="11 12">
    <name type="scientific">Natronospira proteinivora</name>
    <dbReference type="NCBI Taxonomy" id="1807133"/>
    <lineage>
        <taxon>Bacteria</taxon>
        <taxon>Pseudomonadati</taxon>
        <taxon>Pseudomonadota</taxon>
        <taxon>Gammaproteobacteria</taxon>
        <taxon>Natronospirales</taxon>
        <taxon>Natronospiraceae</taxon>
        <taxon>Natronospira</taxon>
    </lineage>
</organism>
<dbReference type="Proteomes" id="UP001523550">
    <property type="component" value="Unassembled WGS sequence"/>
</dbReference>
<feature type="transmembrane region" description="Helical" evidence="8">
    <location>
        <begin position="298"/>
        <end position="322"/>
    </location>
</feature>
<feature type="domain" description="ABC transmembrane type-1" evidence="10">
    <location>
        <begin position="338"/>
        <end position="545"/>
    </location>
</feature>
<evidence type="ECO:0000259" key="10">
    <source>
        <dbReference type="PROSITE" id="PS50928"/>
    </source>
</evidence>
<dbReference type="InterPro" id="IPR035906">
    <property type="entry name" value="MetI-like_sf"/>
</dbReference>
<keyword evidence="7 8" id="KW-0472">Membrane</keyword>
<dbReference type="CDD" id="cd06261">
    <property type="entry name" value="TM_PBP2"/>
    <property type="match status" value="2"/>
</dbReference>
<evidence type="ECO:0000256" key="9">
    <source>
        <dbReference type="SAM" id="MobiDB-lite"/>
    </source>
</evidence>
<name>A0ABT1GAX9_9GAMM</name>
<feature type="transmembrane region" description="Helical" evidence="8">
    <location>
        <begin position="527"/>
        <end position="546"/>
    </location>
</feature>
<feature type="region of interest" description="Disordered" evidence="9">
    <location>
        <begin position="551"/>
        <end position="571"/>
    </location>
</feature>
<evidence type="ECO:0000256" key="2">
    <source>
        <dbReference type="ARBA" id="ARBA00022448"/>
    </source>
</evidence>
<proteinExistence type="inferred from homology"/>
<feature type="transmembrane region" description="Helical" evidence="8">
    <location>
        <begin position="102"/>
        <end position="123"/>
    </location>
</feature>
<keyword evidence="6 8" id="KW-1133">Transmembrane helix</keyword>
<keyword evidence="5 8" id="KW-0812">Transmembrane</keyword>
<comment type="caution">
    <text evidence="11">The sequence shown here is derived from an EMBL/GenBank/DDBJ whole genome shotgun (WGS) entry which is preliminary data.</text>
</comment>
<evidence type="ECO:0000256" key="4">
    <source>
        <dbReference type="ARBA" id="ARBA00022519"/>
    </source>
</evidence>
<comment type="similarity">
    <text evidence="8">Belongs to the binding-protein-dependent transport system permease family.</text>
</comment>
<keyword evidence="2 8" id="KW-0813">Transport</keyword>
<dbReference type="Gene3D" id="1.10.3720.10">
    <property type="entry name" value="MetI-like"/>
    <property type="match status" value="2"/>
</dbReference>
<evidence type="ECO:0000256" key="1">
    <source>
        <dbReference type="ARBA" id="ARBA00004429"/>
    </source>
</evidence>
<feature type="transmembrane region" description="Helical" evidence="8">
    <location>
        <begin position="342"/>
        <end position="361"/>
    </location>
</feature>
<feature type="transmembrane region" description="Helical" evidence="8">
    <location>
        <begin position="27"/>
        <end position="50"/>
    </location>
</feature>